<comment type="caution">
    <text evidence="11">The sequence shown here is derived from an EMBL/GenBank/DDBJ whole genome shotgun (WGS) entry which is preliminary data.</text>
</comment>
<dbReference type="RefSeq" id="WP_189188199.1">
    <property type="nucleotide sequence ID" value="NZ_BMMM01000009.1"/>
</dbReference>
<gene>
    <name evidence="7 11" type="primary">murD</name>
    <name evidence="11" type="ORF">GCM10011579_048810</name>
</gene>
<dbReference type="SUPFAM" id="SSF53244">
    <property type="entry name" value="MurD-like peptide ligases, peptide-binding domain"/>
    <property type="match status" value="1"/>
</dbReference>
<dbReference type="EC" id="6.3.2.9" evidence="7 8"/>
<comment type="catalytic activity">
    <reaction evidence="7 8">
        <text>UDP-N-acetyl-alpha-D-muramoyl-L-alanine + D-glutamate + ATP = UDP-N-acetyl-alpha-D-muramoyl-L-alanyl-D-glutamate + ADP + phosphate + H(+)</text>
        <dbReference type="Rhea" id="RHEA:16429"/>
        <dbReference type="ChEBI" id="CHEBI:15378"/>
        <dbReference type="ChEBI" id="CHEBI:29986"/>
        <dbReference type="ChEBI" id="CHEBI:30616"/>
        <dbReference type="ChEBI" id="CHEBI:43474"/>
        <dbReference type="ChEBI" id="CHEBI:83898"/>
        <dbReference type="ChEBI" id="CHEBI:83900"/>
        <dbReference type="ChEBI" id="CHEBI:456216"/>
        <dbReference type="EC" id="6.3.2.9"/>
    </reaction>
</comment>
<feature type="binding site" evidence="7">
    <location>
        <begin position="115"/>
        <end position="121"/>
    </location>
    <ligand>
        <name>ATP</name>
        <dbReference type="ChEBI" id="CHEBI:30616"/>
    </ligand>
</feature>
<dbReference type="InterPro" id="IPR036565">
    <property type="entry name" value="Mur-like_cat_sf"/>
</dbReference>
<dbReference type="Gene3D" id="3.40.1190.10">
    <property type="entry name" value="Mur-like, catalytic domain"/>
    <property type="match status" value="1"/>
</dbReference>
<comment type="subcellular location">
    <subcellularLocation>
        <location evidence="1 7 8">Cytoplasm</location>
    </subcellularLocation>
</comment>
<evidence type="ECO:0000256" key="1">
    <source>
        <dbReference type="ARBA" id="ARBA00004496"/>
    </source>
</evidence>
<keyword evidence="12" id="KW-1185">Reference proteome</keyword>
<dbReference type="Gene3D" id="3.90.190.20">
    <property type="entry name" value="Mur ligase, C-terminal domain"/>
    <property type="match status" value="1"/>
</dbReference>
<dbReference type="HAMAP" id="MF_00639">
    <property type="entry name" value="MurD"/>
    <property type="match status" value="1"/>
</dbReference>
<keyword evidence="3 7" id="KW-0963">Cytoplasm</keyword>
<dbReference type="Pfam" id="PF08245">
    <property type="entry name" value="Mur_ligase_M"/>
    <property type="match status" value="1"/>
</dbReference>
<keyword evidence="7 8" id="KW-0133">Cell shape</keyword>
<dbReference type="AlphaFoldDB" id="A0A917Y5X9"/>
<dbReference type="InterPro" id="IPR005762">
    <property type="entry name" value="MurD"/>
</dbReference>
<dbReference type="GO" id="GO:0051301">
    <property type="term" value="P:cell division"/>
    <property type="evidence" value="ECO:0007669"/>
    <property type="project" value="UniProtKB-KW"/>
</dbReference>
<dbReference type="GO" id="GO:0008360">
    <property type="term" value="P:regulation of cell shape"/>
    <property type="evidence" value="ECO:0007669"/>
    <property type="project" value="UniProtKB-KW"/>
</dbReference>
<evidence type="ECO:0000256" key="5">
    <source>
        <dbReference type="ARBA" id="ARBA00022741"/>
    </source>
</evidence>
<evidence type="ECO:0000256" key="6">
    <source>
        <dbReference type="ARBA" id="ARBA00022840"/>
    </source>
</evidence>
<keyword evidence="7 8" id="KW-0131">Cell cycle</keyword>
<proteinExistence type="inferred from homology"/>
<keyword evidence="6 7" id="KW-0067">ATP-binding</keyword>
<dbReference type="Pfam" id="PF21799">
    <property type="entry name" value="MurD-like_N"/>
    <property type="match status" value="1"/>
</dbReference>
<dbReference type="Proteomes" id="UP000600365">
    <property type="component" value="Unassembled WGS sequence"/>
</dbReference>
<dbReference type="GO" id="GO:0009252">
    <property type="term" value="P:peptidoglycan biosynthetic process"/>
    <property type="evidence" value="ECO:0007669"/>
    <property type="project" value="UniProtKB-UniRule"/>
</dbReference>
<evidence type="ECO:0000256" key="4">
    <source>
        <dbReference type="ARBA" id="ARBA00022598"/>
    </source>
</evidence>
<keyword evidence="4 7" id="KW-0436">Ligase</keyword>
<dbReference type="NCBIfam" id="TIGR01087">
    <property type="entry name" value="murD"/>
    <property type="match status" value="1"/>
</dbReference>
<feature type="domain" description="Mur ligase C-terminal" evidence="9">
    <location>
        <begin position="316"/>
        <end position="427"/>
    </location>
</feature>
<evidence type="ECO:0000313" key="11">
    <source>
        <dbReference type="EMBL" id="GGN72035.1"/>
    </source>
</evidence>
<keyword evidence="7 8" id="KW-0961">Cell wall biogenesis/degradation</keyword>
<dbReference type="EMBL" id="BMMM01000009">
    <property type="protein sequence ID" value="GGN72035.1"/>
    <property type="molecule type" value="Genomic_DNA"/>
</dbReference>
<name>A0A917Y5X9_9ACTN</name>
<dbReference type="GO" id="GO:0008764">
    <property type="term" value="F:UDP-N-acetylmuramoylalanine-D-glutamate ligase activity"/>
    <property type="evidence" value="ECO:0007669"/>
    <property type="project" value="UniProtKB-UniRule"/>
</dbReference>
<reference evidence="11 12" key="1">
    <citation type="journal article" date="2014" name="Int. J. Syst. Evol. Microbiol.">
        <title>Complete genome sequence of Corynebacterium casei LMG S-19264T (=DSM 44701T), isolated from a smear-ripened cheese.</title>
        <authorList>
            <consortium name="US DOE Joint Genome Institute (JGI-PGF)"/>
            <person name="Walter F."/>
            <person name="Albersmeier A."/>
            <person name="Kalinowski J."/>
            <person name="Ruckert C."/>
        </authorList>
    </citation>
    <scope>NUCLEOTIDE SEQUENCE [LARGE SCALE GENOMIC DNA]</scope>
    <source>
        <strain evidence="11 12">CGMCC 4.7111</strain>
    </source>
</reference>
<dbReference type="Pfam" id="PF02875">
    <property type="entry name" value="Mur_ligase_C"/>
    <property type="match status" value="1"/>
</dbReference>
<accession>A0A917Y5X9</accession>
<sequence>MLILDDVTVLVIGLGTSGVSAAACCASRGAAVTVTDHRPADQLGAGRDALASHSITYALGAQPPDPENFDLIIRSPGVPNDLPVLESARRLDIPVWSEVELAYALCPCPIIAITGTNGKSTTTVLIGELLRAAGRTTHVAGNIGRPFTSALTGMAADDVAVIEVSAGQLENSHRFGPLTSVLTNVRPEHMDLYGWDYYISLKSRVVRNHTADRTTVANYDDDLCRSIAANAPGRVLYFTAHGELPADTEGVFLSGDWITARFDGICRPVARLDRLRVRGATANILAAVAVGLLWGAAVEAVDALIAGYTGREHVIEYVATFDDVAYYNDSKATNPWSVLHAVEAFPDRPVVLITGGKDDKNADFDGLCAAFADRVAHVVTIGETAPRIAAAARQHGYTAVTATHSLEEAVALARRLAVPGHAVLFSPGANSKDMFTDHRTRGELFKQVVERLHASTALFGTAPGSDR</sequence>
<dbReference type="Gene3D" id="3.40.50.720">
    <property type="entry name" value="NAD(P)-binding Rossmann-like Domain"/>
    <property type="match status" value="1"/>
</dbReference>
<dbReference type="SUPFAM" id="SSF51984">
    <property type="entry name" value="MurCD N-terminal domain"/>
    <property type="match status" value="1"/>
</dbReference>
<keyword evidence="5 7" id="KW-0547">Nucleotide-binding</keyword>
<protein>
    <recommendedName>
        <fullName evidence="7 8">UDP-N-acetylmuramoylalanine--D-glutamate ligase</fullName>
        <ecNumber evidence="7 8">6.3.2.9</ecNumber>
    </recommendedName>
    <alternativeName>
        <fullName evidence="7">D-glutamic acid-adding enzyme</fullName>
    </alternativeName>
    <alternativeName>
        <fullName evidence="7">UDP-N-acetylmuramoyl-L-alanyl-D-glutamate synthetase</fullName>
    </alternativeName>
</protein>
<dbReference type="GO" id="GO:0005737">
    <property type="term" value="C:cytoplasm"/>
    <property type="evidence" value="ECO:0007669"/>
    <property type="project" value="UniProtKB-SubCell"/>
</dbReference>
<keyword evidence="7 8" id="KW-0573">Peptidoglycan synthesis</keyword>
<organism evidence="11 12">
    <name type="scientific">Streptomyces albiflavescens</name>
    <dbReference type="NCBI Taxonomy" id="1623582"/>
    <lineage>
        <taxon>Bacteria</taxon>
        <taxon>Bacillati</taxon>
        <taxon>Actinomycetota</taxon>
        <taxon>Actinomycetes</taxon>
        <taxon>Kitasatosporales</taxon>
        <taxon>Streptomycetaceae</taxon>
        <taxon>Streptomyces</taxon>
    </lineage>
</organism>
<comment type="function">
    <text evidence="7 8">Cell wall formation. Catalyzes the addition of glutamate to the nucleotide precursor UDP-N-acetylmuramoyl-L-alanine (UMA).</text>
</comment>
<comment type="pathway">
    <text evidence="2 7 8">Cell wall biogenesis; peptidoglycan biosynthesis.</text>
</comment>
<evidence type="ECO:0000256" key="8">
    <source>
        <dbReference type="RuleBase" id="RU003664"/>
    </source>
</evidence>
<evidence type="ECO:0000259" key="10">
    <source>
        <dbReference type="Pfam" id="PF08245"/>
    </source>
</evidence>
<dbReference type="InterPro" id="IPR036615">
    <property type="entry name" value="Mur_ligase_C_dom_sf"/>
</dbReference>
<dbReference type="PANTHER" id="PTHR43692">
    <property type="entry name" value="UDP-N-ACETYLMURAMOYLALANINE--D-GLUTAMATE LIGASE"/>
    <property type="match status" value="1"/>
</dbReference>
<evidence type="ECO:0000259" key="9">
    <source>
        <dbReference type="Pfam" id="PF02875"/>
    </source>
</evidence>
<feature type="domain" description="Mur ligase central" evidence="10">
    <location>
        <begin position="113"/>
        <end position="243"/>
    </location>
</feature>
<evidence type="ECO:0000256" key="3">
    <source>
        <dbReference type="ARBA" id="ARBA00022490"/>
    </source>
</evidence>
<evidence type="ECO:0000313" key="12">
    <source>
        <dbReference type="Proteomes" id="UP000600365"/>
    </source>
</evidence>
<dbReference type="GO" id="GO:0005524">
    <property type="term" value="F:ATP binding"/>
    <property type="evidence" value="ECO:0007669"/>
    <property type="project" value="UniProtKB-UniRule"/>
</dbReference>
<dbReference type="SUPFAM" id="SSF53623">
    <property type="entry name" value="MurD-like peptide ligases, catalytic domain"/>
    <property type="match status" value="1"/>
</dbReference>
<dbReference type="PANTHER" id="PTHR43692:SF1">
    <property type="entry name" value="UDP-N-ACETYLMURAMOYLALANINE--D-GLUTAMATE LIGASE"/>
    <property type="match status" value="1"/>
</dbReference>
<dbReference type="GO" id="GO:0071555">
    <property type="term" value="P:cell wall organization"/>
    <property type="evidence" value="ECO:0007669"/>
    <property type="project" value="UniProtKB-KW"/>
</dbReference>
<evidence type="ECO:0000256" key="2">
    <source>
        <dbReference type="ARBA" id="ARBA00004752"/>
    </source>
</evidence>
<comment type="similarity">
    <text evidence="7">Belongs to the MurCDEF family.</text>
</comment>
<keyword evidence="7 8" id="KW-0132">Cell division</keyword>
<evidence type="ECO:0000256" key="7">
    <source>
        <dbReference type="HAMAP-Rule" id="MF_00639"/>
    </source>
</evidence>
<dbReference type="InterPro" id="IPR013221">
    <property type="entry name" value="Mur_ligase_cen"/>
</dbReference>
<dbReference type="InterPro" id="IPR004101">
    <property type="entry name" value="Mur_ligase_C"/>
</dbReference>